<evidence type="ECO:0000313" key="3">
    <source>
        <dbReference type="Proteomes" id="UP001164746"/>
    </source>
</evidence>
<reference evidence="2" key="1">
    <citation type="submission" date="2022-11" db="EMBL/GenBank/DDBJ databases">
        <title>Centuries of genome instability and evolution in soft-shell clam transmissible cancer (bioRxiv).</title>
        <authorList>
            <person name="Hart S.F.M."/>
            <person name="Yonemitsu M.A."/>
            <person name="Giersch R.M."/>
            <person name="Beal B.F."/>
            <person name="Arriagada G."/>
            <person name="Davis B.W."/>
            <person name="Ostrander E.A."/>
            <person name="Goff S.P."/>
            <person name="Metzger M.J."/>
        </authorList>
    </citation>
    <scope>NUCLEOTIDE SEQUENCE</scope>
    <source>
        <strain evidence="2">MELC-2E11</strain>
        <tissue evidence="2">Siphon/mantle</tissue>
    </source>
</reference>
<organism evidence="2 3">
    <name type="scientific">Mya arenaria</name>
    <name type="common">Soft-shell clam</name>
    <dbReference type="NCBI Taxonomy" id="6604"/>
    <lineage>
        <taxon>Eukaryota</taxon>
        <taxon>Metazoa</taxon>
        <taxon>Spiralia</taxon>
        <taxon>Lophotrochozoa</taxon>
        <taxon>Mollusca</taxon>
        <taxon>Bivalvia</taxon>
        <taxon>Autobranchia</taxon>
        <taxon>Heteroconchia</taxon>
        <taxon>Euheterodonta</taxon>
        <taxon>Imparidentia</taxon>
        <taxon>Neoheterodontei</taxon>
        <taxon>Myida</taxon>
        <taxon>Myoidea</taxon>
        <taxon>Myidae</taxon>
        <taxon>Mya</taxon>
    </lineage>
</organism>
<dbReference type="EMBL" id="CP111021">
    <property type="protein sequence ID" value="WAR16867.1"/>
    <property type="molecule type" value="Genomic_DNA"/>
</dbReference>
<sequence>MPYKALSEVRRRPNTEHNDLQNNDIVQDARRDYDIVDTNLREVELDDLRYETLEVSEVYTIDHTSAYSSIPEQEDDIITYENVIGGL</sequence>
<feature type="region of interest" description="Disordered" evidence="1">
    <location>
        <begin position="1"/>
        <end position="21"/>
    </location>
</feature>
<dbReference type="Proteomes" id="UP001164746">
    <property type="component" value="Chromosome 10"/>
</dbReference>
<feature type="compositionally biased region" description="Basic and acidic residues" evidence="1">
    <location>
        <begin position="7"/>
        <end position="19"/>
    </location>
</feature>
<keyword evidence="3" id="KW-1185">Reference proteome</keyword>
<evidence type="ECO:0000256" key="1">
    <source>
        <dbReference type="SAM" id="MobiDB-lite"/>
    </source>
</evidence>
<evidence type="ECO:0000313" key="2">
    <source>
        <dbReference type="EMBL" id="WAR16867.1"/>
    </source>
</evidence>
<gene>
    <name evidence="2" type="ORF">MAR_031461</name>
</gene>
<protein>
    <submittedName>
        <fullName evidence="2">Uncharacterized protein</fullName>
    </submittedName>
</protein>
<name>A0ABY7F3X2_MYAAR</name>
<accession>A0ABY7F3X2</accession>
<proteinExistence type="predicted"/>